<dbReference type="InterPro" id="IPR029044">
    <property type="entry name" value="Nucleotide-diphossugar_trans"/>
</dbReference>
<evidence type="ECO:0000313" key="2">
    <source>
        <dbReference type="Proteomes" id="UP000322876"/>
    </source>
</evidence>
<reference evidence="1 2" key="1">
    <citation type="submission" date="2019-06" db="EMBL/GenBank/DDBJ databases">
        <title>Genomic insights into carbon and energy metabolism of Deferribacter autotrophicus revealed new metabolic traits in the phylum Deferribacteres.</title>
        <authorList>
            <person name="Slobodkin A.I."/>
            <person name="Slobodkina G.B."/>
            <person name="Allioux M."/>
            <person name="Alain K."/>
            <person name="Jebbar M."/>
            <person name="Shadrin V."/>
            <person name="Kublanov I.V."/>
            <person name="Toshchakov S.V."/>
            <person name="Bonch-Osmolovskaya E.A."/>
        </authorList>
    </citation>
    <scope>NUCLEOTIDE SEQUENCE [LARGE SCALE GENOMIC DNA]</scope>
    <source>
        <strain evidence="1 2">SL50</strain>
    </source>
</reference>
<evidence type="ECO:0000313" key="1">
    <source>
        <dbReference type="EMBL" id="KAA0258977.1"/>
    </source>
</evidence>
<keyword evidence="2" id="KW-1185">Reference proteome</keyword>
<sequence length="403" mass="46317">MADFFQNGIITTLQNVTKRPIEDIEAEISQFIDKRKIALLLPALYSEFERPAMYTIIEELKKAHFIDTVVLSLDQANEEQFLHVKKIMSELPQNVKIVWNHGKKIQALYSKLIQQGFPLNIPGKGRVVWMALGYILADNRFYAIALHDCDIVNYKRDIVARLVFPIIHRGLNYEFSKGYYARVSDKIYGRVMRLFYTPLVRALKKLIGYDNKFLDYLDSFRYALSGEFAIIRELAKGIRFSPDWGLEVSLLSEIYQNTSINRICQVEVLETYEHKHSPLNKNEPNKGLLRMATDIAKTLFRILSQEGILLSDAFFKSLVSTYFQQARIAIESFNAFALINGVAFDRHSEIAAVEAFTQAINNAKTDFLENPIGIRLISPWVRVDSALPEFADELLEAVEEDNK</sequence>
<organism evidence="1 2">
    <name type="scientific">Deferribacter autotrophicus</name>
    <dbReference type="NCBI Taxonomy" id="500465"/>
    <lineage>
        <taxon>Bacteria</taxon>
        <taxon>Pseudomonadati</taxon>
        <taxon>Deferribacterota</taxon>
        <taxon>Deferribacteres</taxon>
        <taxon>Deferribacterales</taxon>
        <taxon>Deferribacteraceae</taxon>
        <taxon>Deferribacter</taxon>
    </lineage>
</organism>
<dbReference type="SUPFAM" id="SSF53448">
    <property type="entry name" value="Nucleotide-diphospho-sugar transferases"/>
    <property type="match status" value="1"/>
</dbReference>
<name>A0A5A8F4S2_9BACT</name>
<accession>A0A5A8F4S2</accession>
<dbReference type="Gene3D" id="3.90.550.10">
    <property type="entry name" value="Spore Coat Polysaccharide Biosynthesis Protein SpsA, Chain A"/>
    <property type="match status" value="1"/>
</dbReference>
<gene>
    <name evidence="1" type="ORF">FHQ18_03235</name>
</gene>
<comment type="caution">
    <text evidence="1">The sequence shown here is derived from an EMBL/GenBank/DDBJ whole genome shotgun (WGS) entry which is preliminary data.</text>
</comment>
<dbReference type="AlphaFoldDB" id="A0A5A8F4S2"/>
<dbReference type="GO" id="GO:0016740">
    <property type="term" value="F:transferase activity"/>
    <property type="evidence" value="ECO:0007669"/>
    <property type="project" value="UniProtKB-KW"/>
</dbReference>
<dbReference type="RefSeq" id="WP_149265736.1">
    <property type="nucleotide sequence ID" value="NZ_VFJB01000003.1"/>
</dbReference>
<dbReference type="Proteomes" id="UP000322876">
    <property type="component" value="Unassembled WGS sequence"/>
</dbReference>
<protein>
    <submittedName>
        <fullName evidence="1">Glycosyl transferase</fullName>
    </submittedName>
</protein>
<proteinExistence type="predicted"/>
<dbReference type="EMBL" id="VFJB01000003">
    <property type="protein sequence ID" value="KAA0258977.1"/>
    <property type="molecule type" value="Genomic_DNA"/>
</dbReference>
<dbReference type="OrthoDB" id="9477at2"/>
<keyword evidence="1" id="KW-0808">Transferase</keyword>